<sequence>MPPLSHLAQAALIPLHVAQTHARRLLGQRLQVERHKQGEGAVHAGDEKLPFRRGRVETGRMQHAVEVVQQGDELLLQLQCSGGGFEAVGGTQEQGVAEGLSQPAQG</sequence>
<accession>N9TW59</accession>
<dbReference type="EMBL" id="APVG01000086">
    <property type="protein sequence ID" value="ENY70359.1"/>
    <property type="molecule type" value="Genomic_DNA"/>
</dbReference>
<protein>
    <submittedName>
        <fullName evidence="1">Uncharacterized protein</fullName>
    </submittedName>
</protein>
<evidence type="ECO:0000313" key="1">
    <source>
        <dbReference type="EMBL" id="ENY70359.1"/>
    </source>
</evidence>
<reference evidence="1 2" key="1">
    <citation type="journal article" date="2013" name="Genome Announc.">
        <title>Draft Genome Sequence of the Aeromonas diversa Type Strain.</title>
        <authorList>
            <person name="Farfan M."/>
            <person name="Spataro N."/>
            <person name="Sanglas A."/>
            <person name="Albarral V."/>
            <person name="Loren J.G."/>
            <person name="Bosch E."/>
            <person name="Fuste M.C."/>
        </authorList>
    </citation>
    <scope>NUCLEOTIDE SEQUENCE [LARGE SCALE GENOMIC DNA]</scope>
    <source>
        <strain evidence="1 2">2478-85</strain>
    </source>
</reference>
<proteinExistence type="predicted"/>
<dbReference type="AlphaFoldDB" id="N9TW59"/>
<evidence type="ECO:0000313" key="2">
    <source>
        <dbReference type="Proteomes" id="UP000023775"/>
    </source>
</evidence>
<keyword evidence="2" id="KW-1185">Reference proteome</keyword>
<organism evidence="1 2">
    <name type="scientific">Aeromonas diversa CDC 2478-85</name>
    <dbReference type="NCBI Taxonomy" id="1268237"/>
    <lineage>
        <taxon>Bacteria</taxon>
        <taxon>Pseudomonadati</taxon>
        <taxon>Pseudomonadota</taxon>
        <taxon>Gammaproteobacteria</taxon>
        <taxon>Aeromonadales</taxon>
        <taxon>Aeromonadaceae</taxon>
        <taxon>Aeromonas</taxon>
    </lineage>
</organism>
<comment type="caution">
    <text evidence="1">The sequence shown here is derived from an EMBL/GenBank/DDBJ whole genome shotgun (WGS) entry which is preliminary data.</text>
</comment>
<dbReference type="Proteomes" id="UP000023775">
    <property type="component" value="Unassembled WGS sequence"/>
</dbReference>
<gene>
    <name evidence="1" type="ORF">G114_18817</name>
</gene>
<feature type="non-terminal residue" evidence="1">
    <location>
        <position position="106"/>
    </location>
</feature>
<name>N9TW59_9GAMM</name>